<dbReference type="EMBL" id="KL198053">
    <property type="protein sequence ID" value="KDQ12014.1"/>
    <property type="molecule type" value="Genomic_DNA"/>
</dbReference>
<feature type="region of interest" description="Disordered" evidence="1">
    <location>
        <begin position="1"/>
        <end position="97"/>
    </location>
</feature>
<gene>
    <name evidence="2" type="ORF">BOTBODRAFT_429060</name>
</gene>
<name>A0A067M8X3_BOTB1</name>
<organism evidence="2 3">
    <name type="scientific">Botryobasidium botryosum (strain FD-172 SS1)</name>
    <dbReference type="NCBI Taxonomy" id="930990"/>
    <lineage>
        <taxon>Eukaryota</taxon>
        <taxon>Fungi</taxon>
        <taxon>Dikarya</taxon>
        <taxon>Basidiomycota</taxon>
        <taxon>Agaricomycotina</taxon>
        <taxon>Agaricomycetes</taxon>
        <taxon>Cantharellales</taxon>
        <taxon>Botryobasidiaceae</taxon>
        <taxon>Botryobasidium</taxon>
    </lineage>
</organism>
<feature type="region of interest" description="Disordered" evidence="1">
    <location>
        <begin position="113"/>
        <end position="194"/>
    </location>
</feature>
<dbReference type="AlphaFoldDB" id="A0A067M8X3"/>
<feature type="compositionally biased region" description="Low complexity" evidence="1">
    <location>
        <begin position="76"/>
        <end position="93"/>
    </location>
</feature>
<evidence type="ECO:0000313" key="2">
    <source>
        <dbReference type="EMBL" id="KDQ12014.1"/>
    </source>
</evidence>
<dbReference type="Proteomes" id="UP000027195">
    <property type="component" value="Unassembled WGS sequence"/>
</dbReference>
<evidence type="ECO:0000256" key="1">
    <source>
        <dbReference type="SAM" id="MobiDB-lite"/>
    </source>
</evidence>
<reference evidence="3" key="1">
    <citation type="journal article" date="2014" name="Proc. Natl. Acad. Sci. U.S.A.">
        <title>Extensive sampling of basidiomycete genomes demonstrates inadequacy of the white-rot/brown-rot paradigm for wood decay fungi.</title>
        <authorList>
            <person name="Riley R."/>
            <person name="Salamov A.A."/>
            <person name="Brown D.W."/>
            <person name="Nagy L.G."/>
            <person name="Floudas D."/>
            <person name="Held B.W."/>
            <person name="Levasseur A."/>
            <person name="Lombard V."/>
            <person name="Morin E."/>
            <person name="Otillar R."/>
            <person name="Lindquist E.A."/>
            <person name="Sun H."/>
            <person name="LaButti K.M."/>
            <person name="Schmutz J."/>
            <person name="Jabbour D."/>
            <person name="Luo H."/>
            <person name="Baker S.E."/>
            <person name="Pisabarro A.G."/>
            <person name="Walton J.D."/>
            <person name="Blanchette R.A."/>
            <person name="Henrissat B."/>
            <person name="Martin F."/>
            <person name="Cullen D."/>
            <person name="Hibbett D.S."/>
            <person name="Grigoriev I.V."/>
        </authorList>
    </citation>
    <scope>NUCLEOTIDE SEQUENCE [LARGE SCALE GENOMIC DNA]</scope>
    <source>
        <strain evidence="3">FD-172 SS1</strain>
    </source>
</reference>
<sequence>MLHGTLRPRDDAVVNSVTVDKGRTPSRPALNPLSPPFQSKNGRTAVPLTRSFMATSPYDTSYPADGPPPLVVQRQTSASAAGANGSTTASPSAKGKGKIIAPAVSPTFLSFNASTSLNAGNGSSATARRRARRNRKSTAEVTSPLQASPHAEIAPPTLTAGPVSPVSQSYSSTASVPNAPSDSGPAKNRSSLPPAIVAPSHMPYSYFETPANLPLRVLQISSRTDAPASAGDGGKSAIPPISPVSPSFKAAGGAWNVANNTNNSRRNRKQQKQQFTPPAPLSAPSQATPPLSNASDPRIRTSVSGGATTPSAGDDIVPDRPLGKIIQGGENLQLLRDMISGSLDFVINPHMAE</sequence>
<protein>
    <submittedName>
        <fullName evidence="2">Uncharacterized protein</fullName>
    </submittedName>
</protein>
<feature type="compositionally biased region" description="Low complexity" evidence="1">
    <location>
        <begin position="236"/>
        <end position="247"/>
    </location>
</feature>
<accession>A0A067M8X3</accession>
<feature type="compositionally biased region" description="Basic residues" evidence="1">
    <location>
        <begin position="127"/>
        <end position="136"/>
    </location>
</feature>
<feature type="compositionally biased region" description="Polar residues" evidence="1">
    <location>
        <begin position="165"/>
        <end position="181"/>
    </location>
</feature>
<keyword evidence="3" id="KW-1185">Reference proteome</keyword>
<dbReference type="InParanoid" id="A0A067M8X3"/>
<feature type="region of interest" description="Disordered" evidence="1">
    <location>
        <begin position="225"/>
        <end position="322"/>
    </location>
</feature>
<evidence type="ECO:0000313" key="3">
    <source>
        <dbReference type="Proteomes" id="UP000027195"/>
    </source>
</evidence>
<dbReference type="HOGENOM" id="CLU_785241_0_0_1"/>
<proteinExistence type="predicted"/>
<feature type="compositionally biased region" description="Polar residues" evidence="1">
    <location>
        <begin position="283"/>
        <end position="311"/>
    </location>
</feature>